<proteinExistence type="predicted"/>
<dbReference type="SMART" id="SM00886">
    <property type="entry name" value="Dabb"/>
    <property type="match status" value="1"/>
</dbReference>
<dbReference type="Proteomes" id="UP001057877">
    <property type="component" value="Chromosome"/>
</dbReference>
<name>A0ABY5S9C5_9BACL</name>
<dbReference type="SUPFAM" id="SSF54909">
    <property type="entry name" value="Dimeric alpha+beta barrel"/>
    <property type="match status" value="1"/>
</dbReference>
<evidence type="ECO:0000259" key="2">
    <source>
        <dbReference type="PROSITE" id="PS51502"/>
    </source>
</evidence>
<dbReference type="RefSeq" id="WP_258386593.1">
    <property type="nucleotide sequence ID" value="NZ_CP091430.1"/>
</dbReference>
<dbReference type="InterPro" id="IPR013097">
    <property type="entry name" value="Dabb"/>
</dbReference>
<dbReference type="Pfam" id="PF07876">
    <property type="entry name" value="Dabb"/>
    <property type="match status" value="1"/>
</dbReference>
<reference evidence="3" key="1">
    <citation type="submission" date="2022-01" db="EMBL/GenBank/DDBJ databases">
        <title>Paenibacillus spongiae sp. nov., isolated from marine sponge.</title>
        <authorList>
            <person name="Li Z."/>
            <person name="Zhang M."/>
        </authorList>
    </citation>
    <scope>NUCLEOTIDE SEQUENCE</scope>
    <source>
        <strain evidence="3">PHS-Z3</strain>
    </source>
</reference>
<keyword evidence="4" id="KW-1185">Reference proteome</keyword>
<gene>
    <name evidence="3" type="ORF">L1F29_01145</name>
</gene>
<accession>A0ABY5S9C5</accession>
<organism evidence="3 4">
    <name type="scientific">Paenibacillus spongiae</name>
    <dbReference type="NCBI Taxonomy" id="2909671"/>
    <lineage>
        <taxon>Bacteria</taxon>
        <taxon>Bacillati</taxon>
        <taxon>Bacillota</taxon>
        <taxon>Bacilli</taxon>
        <taxon>Bacillales</taxon>
        <taxon>Paenibacillaceae</taxon>
        <taxon>Paenibacillus</taxon>
    </lineage>
</organism>
<comment type="subunit">
    <text evidence="1">Homodimer.</text>
</comment>
<feature type="domain" description="Stress-response A/B barrel" evidence="2">
    <location>
        <begin position="6"/>
        <end position="98"/>
    </location>
</feature>
<dbReference type="PROSITE" id="PS51502">
    <property type="entry name" value="S_R_A_B_BARREL"/>
    <property type="match status" value="1"/>
</dbReference>
<sequence>MNKEWILHSVIFNLKHAKGSEEERRFLEDGQAILASIPAVNNFRVYRQVSPKNDYDHGFAMEFASQSDYDAYNEHPLHVQFVQERWATEVERFLEIDYKP</sequence>
<dbReference type="Gene3D" id="3.30.70.100">
    <property type="match status" value="1"/>
</dbReference>
<protein>
    <submittedName>
        <fullName evidence="3">Dabb family protein</fullName>
    </submittedName>
</protein>
<evidence type="ECO:0000256" key="1">
    <source>
        <dbReference type="ARBA" id="ARBA00011738"/>
    </source>
</evidence>
<dbReference type="EMBL" id="CP091430">
    <property type="protein sequence ID" value="UVI30527.1"/>
    <property type="molecule type" value="Genomic_DNA"/>
</dbReference>
<evidence type="ECO:0000313" key="4">
    <source>
        <dbReference type="Proteomes" id="UP001057877"/>
    </source>
</evidence>
<dbReference type="InterPro" id="IPR044662">
    <property type="entry name" value="HS1/DABB1-like"/>
</dbReference>
<dbReference type="InterPro" id="IPR011008">
    <property type="entry name" value="Dimeric_a/b-barrel"/>
</dbReference>
<dbReference type="PANTHER" id="PTHR33178:SF10">
    <property type="entry name" value="STRESS-RESPONSE A_B BARREL DOMAIN-CONTAINING PROTEIN"/>
    <property type="match status" value="1"/>
</dbReference>
<dbReference type="PANTHER" id="PTHR33178">
    <property type="match status" value="1"/>
</dbReference>
<evidence type="ECO:0000313" key="3">
    <source>
        <dbReference type="EMBL" id="UVI30527.1"/>
    </source>
</evidence>